<evidence type="ECO:0000259" key="7">
    <source>
        <dbReference type="Pfam" id="PF14500"/>
    </source>
</evidence>
<comment type="subcellular location">
    <subcellularLocation>
        <location evidence="1 5">Nucleus</location>
    </subcellularLocation>
</comment>
<keyword evidence="3" id="KW-0677">Repeat</keyword>
<evidence type="ECO:0000256" key="5">
    <source>
        <dbReference type="RuleBase" id="RU367072"/>
    </source>
</evidence>
<name>A0A811NKT8_9POAL</name>
<feature type="domain" description="MMS19 C-terminal" evidence="6">
    <location>
        <begin position="916"/>
        <end position="1322"/>
    </location>
</feature>
<dbReference type="InterPro" id="IPR011989">
    <property type="entry name" value="ARM-like"/>
</dbReference>
<dbReference type="InterPro" id="IPR024687">
    <property type="entry name" value="MMS19_C"/>
</dbReference>
<dbReference type="EMBL" id="CAJGYO010000004">
    <property type="protein sequence ID" value="CAD6226568.1"/>
    <property type="molecule type" value="Genomic_DNA"/>
</dbReference>
<keyword evidence="9" id="KW-1185">Reference proteome</keyword>
<gene>
    <name evidence="8" type="ORF">NCGR_LOCUS18340</name>
</gene>
<dbReference type="Pfam" id="PF14500">
    <property type="entry name" value="MMS19_N"/>
    <property type="match status" value="1"/>
</dbReference>
<feature type="domain" description="MMS19 N-terminal" evidence="7">
    <location>
        <begin position="290"/>
        <end position="558"/>
    </location>
</feature>
<evidence type="ECO:0000313" key="9">
    <source>
        <dbReference type="Proteomes" id="UP000604825"/>
    </source>
</evidence>
<sequence>MAAGALRQRASSHRGGGGGGKEAMPCWASLHIDVTQLIAARVLATGDFLDYVRFRAVCSGWRAAAASPRGCGLLDPHPRRWMLFPEGFGQRPGHPAHGGHARFFDLSTAGAFVRVPIPELEDHHVLDSPDGLLLLLRFEDTALRLLHPFTRDVADLPSFHCLAQQLKHLEELPNRIRLLDADVFYFYRTLSREVCSAVNITASGTINVMLALAPIGCVAVASACDDVWTISSWALEENELEATLPYQGKLPKIGRLLACCGRWTEMFSSASVDALAALVNKDNLTLFDLVSKMDMYMTTTDHVVRSRGILLLGEILSRISFKCLDVNTITTLSDFFISRLSDWQAIRGALVGCLALLHRKQGVGCIVIADVKRLVESFLQNVPVQSLATADRKLCFEILSCILDRYPEAVKQMDGEQLYGICEAIDEEKGPECLMLSFHVVEVVMKLFPDPSGLAAQLAGDVFEILSKYFPVYFTHGVGNGLDATREDLSRALMHAFCSTQYFEPFVIPLLLDKLSSSLPLAKIDSLKYLDNCIRFYGADRMVRHASAVWYKLKEVIFDLSSDQLLISEALNCLKSAIMYTDSSDKDLFINLILLDEDIVNKIRSVSSVDKSILSSLEDLAQLHALGSVISILAESSTYFCTRVLQEHFVHLVDIVGTKADYESRQLNDCNGSSSAPVNYGALYLSVQLLSSCREVALVSYKDCSSVKLAKESWWLILEKKLEQLIHLLRSFSRSMQPMFRQEYVSCAVKGLLTLATFPEQCLPLPANAYEDILLMFTSIIINKFENVDLWRLSLKALTSIGSSIAEFPASEREVVYYRTVVDKIVPLVESYDTSMPLSLRLEASYEVGTAGLNYMLRVAKSLEVAVVTNISESEANGRTKCAEHVAHLFECYSSRVLPWLLTSGGVNELALSFALRLLDETKDLTVLDRISSQGLLDSLMTGMKLLVGVCTAEQQSLIVQKAYSIISSMLSLPMKLMTGRLLAVDELVPSHSVPETALISMFSSIIVGLRPQTPVPDMMVMINLFTVFLLNGKMPAAYALASIFNKYLHSPEFSHENQLDKILDDILERCFSTVLANSSSEISHSSAGTSDDVDSSDVFSGNKLSKINILSSLAWIGKGLLMRGDEKVKDISMFLLKILCSDEILASIPPHQEEPYGGDSSDTSLAISAASAFHVMMSDSEMCLNKKFHARIKPLYKQRFFSILMPIFLSKIKETTAVTTKLALYRAFGHIISNAPVPAVITEAHQILLMMVDSLAKLSLDIEDKDLVYSLLLVFSGMLMDEKGKECILDNIQITMSVLTKLVSYPHMMVVRETALQCLVAFSTLPHSKIYPMRRKVVQAAIKALDDKKRAVRQVAVRCRQTWQSFA</sequence>
<dbReference type="Proteomes" id="UP000604825">
    <property type="component" value="Unassembled WGS sequence"/>
</dbReference>
<dbReference type="FunFam" id="1.25.10.10:FF:000707">
    <property type="entry name" value="MMS19 nucleotide excision repair protein-like protein"/>
    <property type="match status" value="1"/>
</dbReference>
<dbReference type="GO" id="GO:0051604">
    <property type="term" value="P:protein maturation"/>
    <property type="evidence" value="ECO:0007669"/>
    <property type="project" value="UniProtKB-UniRule"/>
</dbReference>
<dbReference type="GO" id="GO:0005634">
    <property type="term" value="C:nucleus"/>
    <property type="evidence" value="ECO:0007669"/>
    <property type="project" value="UniProtKB-SubCell"/>
</dbReference>
<dbReference type="Gene3D" id="1.25.10.10">
    <property type="entry name" value="Leucine-rich Repeat Variant"/>
    <property type="match status" value="1"/>
</dbReference>
<organism evidence="8 9">
    <name type="scientific">Miscanthus lutarioriparius</name>
    <dbReference type="NCBI Taxonomy" id="422564"/>
    <lineage>
        <taxon>Eukaryota</taxon>
        <taxon>Viridiplantae</taxon>
        <taxon>Streptophyta</taxon>
        <taxon>Embryophyta</taxon>
        <taxon>Tracheophyta</taxon>
        <taxon>Spermatophyta</taxon>
        <taxon>Magnoliopsida</taxon>
        <taxon>Liliopsida</taxon>
        <taxon>Poales</taxon>
        <taxon>Poaceae</taxon>
        <taxon>PACMAD clade</taxon>
        <taxon>Panicoideae</taxon>
        <taxon>Andropogonodae</taxon>
        <taxon>Andropogoneae</taxon>
        <taxon>Saccharinae</taxon>
        <taxon>Miscanthus</taxon>
    </lineage>
</organism>
<comment type="caution">
    <text evidence="8">The sequence shown here is derived from an EMBL/GenBank/DDBJ whole genome shotgun (WGS) entry which is preliminary data.</text>
</comment>
<evidence type="ECO:0000256" key="1">
    <source>
        <dbReference type="ARBA" id="ARBA00004123"/>
    </source>
</evidence>
<dbReference type="PANTHER" id="PTHR12891:SF0">
    <property type="entry name" value="MMS19 NUCLEOTIDE EXCISION REPAIR PROTEIN HOMOLOG"/>
    <property type="match status" value="1"/>
</dbReference>
<dbReference type="GO" id="GO:0006281">
    <property type="term" value="P:DNA repair"/>
    <property type="evidence" value="ECO:0007669"/>
    <property type="project" value="UniProtKB-UniRule"/>
</dbReference>
<reference evidence="8" key="1">
    <citation type="submission" date="2020-10" db="EMBL/GenBank/DDBJ databases">
        <authorList>
            <person name="Han B."/>
            <person name="Lu T."/>
            <person name="Zhao Q."/>
            <person name="Huang X."/>
            <person name="Zhao Y."/>
        </authorList>
    </citation>
    <scope>NUCLEOTIDE SEQUENCE</scope>
</reference>
<dbReference type="InterPro" id="IPR029240">
    <property type="entry name" value="MMS19_N"/>
</dbReference>
<evidence type="ECO:0000256" key="3">
    <source>
        <dbReference type="ARBA" id="ARBA00022737"/>
    </source>
</evidence>
<accession>A0A811NKT8</accession>
<keyword evidence="4 5" id="KW-0539">Nucleus</keyword>
<evidence type="ECO:0000256" key="4">
    <source>
        <dbReference type="ARBA" id="ARBA00023242"/>
    </source>
</evidence>
<evidence type="ECO:0000259" key="6">
    <source>
        <dbReference type="Pfam" id="PF12460"/>
    </source>
</evidence>
<keyword evidence="5" id="KW-0234">DNA repair</keyword>
<dbReference type="InterPro" id="IPR016024">
    <property type="entry name" value="ARM-type_fold"/>
</dbReference>
<dbReference type="Pfam" id="PF12460">
    <property type="entry name" value="MMS19_C"/>
    <property type="match status" value="1"/>
</dbReference>
<evidence type="ECO:0000313" key="8">
    <source>
        <dbReference type="EMBL" id="CAD6226568.1"/>
    </source>
</evidence>
<protein>
    <recommendedName>
        <fullName evidence="5">MMS19 nucleotide excision repair protein</fullName>
    </recommendedName>
</protein>
<dbReference type="InterPro" id="IPR039920">
    <property type="entry name" value="MMS19"/>
</dbReference>
<evidence type="ECO:0000256" key="2">
    <source>
        <dbReference type="ARBA" id="ARBA00009340"/>
    </source>
</evidence>
<dbReference type="OrthoDB" id="342900at2759"/>
<dbReference type="GO" id="GO:0016226">
    <property type="term" value="P:iron-sulfur cluster assembly"/>
    <property type="evidence" value="ECO:0007669"/>
    <property type="project" value="UniProtKB-UniRule"/>
</dbReference>
<comment type="function">
    <text evidence="5">Key component of the cytosolic iron-sulfur protein assembly (CIA) complex, a multiprotein complex that mediates the incorporation of iron-sulfur cluster into apoproteins specifically involved in DNA metabolism and genomic integrity. In the CIA complex, MMS19 acts as an adapter between early-acting CIA components and a subset of cellular target iron-sulfur proteins.</text>
</comment>
<dbReference type="GO" id="GO:0097361">
    <property type="term" value="C:cytosolic [4Fe-4S] assembly targeting complex"/>
    <property type="evidence" value="ECO:0007669"/>
    <property type="project" value="UniProtKB-UniRule"/>
</dbReference>
<comment type="similarity">
    <text evidence="2 5">Belongs to the MET18/MMS19 family.</text>
</comment>
<keyword evidence="5" id="KW-0227">DNA damage</keyword>
<dbReference type="PANTHER" id="PTHR12891">
    <property type="entry name" value="DNA REPAIR/TRANSCRIPTION PROTEIN MET18/MMS19"/>
    <property type="match status" value="1"/>
</dbReference>
<dbReference type="SUPFAM" id="SSF48371">
    <property type="entry name" value="ARM repeat"/>
    <property type="match status" value="1"/>
</dbReference>
<proteinExistence type="inferred from homology"/>